<accession>A0A3L6TPL1</accession>
<dbReference type="STRING" id="4540.A0A3L6TPL1"/>
<dbReference type="PANTHER" id="PTHR36325">
    <property type="entry name" value="MYOSIN-2 HEAVY CHAIN-LIKE PROTEIN"/>
    <property type="match status" value="1"/>
</dbReference>
<dbReference type="PANTHER" id="PTHR36325:SF1">
    <property type="entry name" value="MYOSIN-2 HEAVY CHAIN-LIKE PROTEIN"/>
    <property type="match status" value="1"/>
</dbReference>
<feature type="compositionally biased region" description="Basic and acidic residues" evidence="2">
    <location>
        <begin position="520"/>
        <end position="555"/>
    </location>
</feature>
<feature type="compositionally biased region" description="Polar residues" evidence="2">
    <location>
        <begin position="387"/>
        <end position="399"/>
    </location>
</feature>
<feature type="region of interest" description="Disordered" evidence="2">
    <location>
        <begin position="378"/>
        <end position="399"/>
    </location>
</feature>
<feature type="region of interest" description="Disordered" evidence="2">
    <location>
        <begin position="508"/>
        <end position="557"/>
    </location>
</feature>
<feature type="region of interest" description="Disordered" evidence="2">
    <location>
        <begin position="1"/>
        <end position="129"/>
    </location>
</feature>
<evidence type="ECO:0000256" key="1">
    <source>
        <dbReference type="SAM" id="Coils"/>
    </source>
</evidence>
<proteinExistence type="predicted"/>
<feature type="compositionally biased region" description="Polar residues" evidence="2">
    <location>
        <begin position="97"/>
        <end position="106"/>
    </location>
</feature>
<keyword evidence="4" id="KW-1185">Reference proteome</keyword>
<feature type="region of interest" description="Disordered" evidence="2">
    <location>
        <begin position="305"/>
        <end position="333"/>
    </location>
</feature>
<feature type="compositionally biased region" description="Polar residues" evidence="2">
    <location>
        <begin position="463"/>
        <end position="472"/>
    </location>
</feature>
<evidence type="ECO:0000313" key="4">
    <source>
        <dbReference type="Proteomes" id="UP000275267"/>
    </source>
</evidence>
<feature type="compositionally biased region" description="Polar residues" evidence="2">
    <location>
        <begin position="318"/>
        <end position="333"/>
    </location>
</feature>
<name>A0A3L6TPL1_PANMI</name>
<dbReference type="AlphaFoldDB" id="A0A3L6TPL1"/>
<keyword evidence="1" id="KW-0175">Coiled coil</keyword>
<protein>
    <submittedName>
        <fullName evidence="3">Uncharacterized protein</fullName>
    </submittedName>
</protein>
<feature type="compositionally biased region" description="Pro residues" evidence="2">
    <location>
        <begin position="30"/>
        <end position="43"/>
    </location>
</feature>
<dbReference type="OrthoDB" id="2019579at2759"/>
<comment type="caution">
    <text evidence="3">The sequence shown here is derived from an EMBL/GenBank/DDBJ whole genome shotgun (WGS) entry which is preliminary data.</text>
</comment>
<feature type="coiled-coil region" evidence="1">
    <location>
        <begin position="192"/>
        <end position="219"/>
    </location>
</feature>
<dbReference type="Proteomes" id="UP000275267">
    <property type="component" value="Unassembled WGS sequence"/>
</dbReference>
<gene>
    <name evidence="3" type="ORF">C2845_PM01G35400</name>
</gene>
<reference evidence="4" key="1">
    <citation type="journal article" date="2019" name="Nat. Commun.">
        <title>The genome of broomcorn millet.</title>
        <authorList>
            <person name="Zou C."/>
            <person name="Miki D."/>
            <person name="Li D."/>
            <person name="Tang Q."/>
            <person name="Xiao L."/>
            <person name="Rajput S."/>
            <person name="Deng P."/>
            <person name="Jia W."/>
            <person name="Huang R."/>
            <person name="Zhang M."/>
            <person name="Sun Y."/>
            <person name="Hu J."/>
            <person name="Fu X."/>
            <person name="Schnable P.S."/>
            <person name="Li F."/>
            <person name="Zhang H."/>
            <person name="Feng B."/>
            <person name="Zhu X."/>
            <person name="Liu R."/>
            <person name="Schnable J.C."/>
            <person name="Zhu J.-K."/>
            <person name="Zhang H."/>
        </authorList>
    </citation>
    <scope>NUCLEOTIDE SEQUENCE [LARGE SCALE GENOMIC DNA]</scope>
</reference>
<feature type="region of interest" description="Disordered" evidence="2">
    <location>
        <begin position="442"/>
        <end position="472"/>
    </location>
</feature>
<evidence type="ECO:0000313" key="3">
    <source>
        <dbReference type="EMBL" id="RLN41411.1"/>
    </source>
</evidence>
<sequence length="881" mass="96555">MAAAAPPASSSPPPPSAANGDGDARRSSPTPAPPASSSPPPPSAADGDGGRDGVGCAPARCSSPTPKPRRRTSPNRSGGSARKSPGSRDSGGGSVLKSVNKSTAQFKKSRNRRSGSPIHWTPRKKTESYMKRKIKHLQETDGMTASLHETLGNANPHYTRMAREKIAAREAARKATEARKAAMVEASWCRILRAARIQNKNAEEDREKAMLRATEAFEEARAMGVMMYDRPDCPHQQYEVESSSHTGGRSTHKVTASFQTAFQVDMEVSAAVKKAFVRLANSPDSAKREEFKELLWKISQNPDLTEADLNSDDKQQLGDCSNEGTSSSAPDFNTTTVQESIDLVSIMLERLKALLEDELASLAVIVATSGLNTALQSERGKYHETDPANNISAGSLRSQSRRYSTAASLVDVQGPKKEVASELPSLDKFLVKHLSKLEREVQEAREASRKATSIKSVAHDAPSQFSSSNAKAAESTSDLGSILVKHVSKLEKEVLEAKKNNESIHLKGSYTDVKASDVPSRNREPEFNRTQLEAENKSDLKGSCDSKRSGEDSNHIQDFSDYVQEDKENRSLYSHQLPPSGAMGRQGGKRLTRLEAAKLEALKSFCTVDGNTLDVGLDKVFIKPIHRLEKEKREARGGQTNVHKHPEKHGQSTTVAEGLDDILVKHVSRLEREKIDYKKRHPLGEGWTNVPHDQRKNGNSAQPFESLDQVLVKHVSRLEREKMEYEKRNALGGGTNMQNDKQRPCDSAIAADSLDQVLVKHISRLEKEKIEHEKEGGMILLKKSDAQCTDGAAGSLADIFVKRPTKLEQAKLASAAEETPASGLNPVLERRRAREKELLDAWGGMGLGNSMKPHVSKIERAKAAWRVAENEQKQMVAAREL</sequence>
<organism evidence="3 4">
    <name type="scientific">Panicum miliaceum</name>
    <name type="common">Proso millet</name>
    <name type="synonym">Broomcorn millet</name>
    <dbReference type="NCBI Taxonomy" id="4540"/>
    <lineage>
        <taxon>Eukaryota</taxon>
        <taxon>Viridiplantae</taxon>
        <taxon>Streptophyta</taxon>
        <taxon>Embryophyta</taxon>
        <taxon>Tracheophyta</taxon>
        <taxon>Spermatophyta</taxon>
        <taxon>Magnoliopsida</taxon>
        <taxon>Liliopsida</taxon>
        <taxon>Poales</taxon>
        <taxon>Poaceae</taxon>
        <taxon>PACMAD clade</taxon>
        <taxon>Panicoideae</taxon>
        <taxon>Panicodae</taxon>
        <taxon>Paniceae</taxon>
        <taxon>Panicinae</taxon>
        <taxon>Panicum</taxon>
        <taxon>Panicum sect. Panicum</taxon>
    </lineage>
</organism>
<dbReference type="EMBL" id="PQIB02000001">
    <property type="protein sequence ID" value="RLN41411.1"/>
    <property type="molecule type" value="Genomic_DNA"/>
</dbReference>
<feature type="region of interest" description="Disordered" evidence="2">
    <location>
        <begin position="632"/>
        <end position="652"/>
    </location>
</feature>
<evidence type="ECO:0000256" key="2">
    <source>
        <dbReference type="SAM" id="MobiDB-lite"/>
    </source>
</evidence>